<dbReference type="EMBL" id="BJWL01000372">
    <property type="protein sequence ID" value="GFS41348.1"/>
    <property type="molecule type" value="Genomic_DNA"/>
</dbReference>
<dbReference type="InterPro" id="IPR029472">
    <property type="entry name" value="Copia-like_N"/>
</dbReference>
<evidence type="ECO:0000313" key="2">
    <source>
        <dbReference type="EMBL" id="GFS41348.1"/>
    </source>
</evidence>
<dbReference type="PANTHER" id="PTHR37610">
    <property type="entry name" value="CCHC-TYPE DOMAIN-CONTAINING PROTEIN"/>
    <property type="match status" value="1"/>
</dbReference>
<reference evidence="3" key="1">
    <citation type="submission" date="2019-07" db="EMBL/GenBank/DDBJ databases">
        <title>De Novo Assembly of kiwifruit Actinidia rufa.</title>
        <authorList>
            <person name="Sugita-Konishi S."/>
            <person name="Sato K."/>
            <person name="Mori E."/>
            <person name="Abe Y."/>
            <person name="Kisaki G."/>
            <person name="Hamano K."/>
            <person name="Suezawa K."/>
            <person name="Otani M."/>
            <person name="Fukuda T."/>
            <person name="Manabe T."/>
            <person name="Gomi K."/>
            <person name="Tabuchi M."/>
            <person name="Akimitsu K."/>
            <person name="Kataoka I."/>
        </authorList>
    </citation>
    <scope>NUCLEOTIDE SEQUENCE [LARGE SCALE GENOMIC DNA]</scope>
    <source>
        <strain evidence="3">cv. Fuchu</strain>
    </source>
</reference>
<dbReference type="OrthoDB" id="1725534at2759"/>
<evidence type="ECO:0000259" key="1">
    <source>
        <dbReference type="Pfam" id="PF14244"/>
    </source>
</evidence>
<dbReference type="Pfam" id="PF14244">
    <property type="entry name" value="Retrotran_gag_3"/>
    <property type="match status" value="1"/>
</dbReference>
<accession>A0A7J0DSC2</accession>
<sequence>MSSATSRPSNVTSPAEDVASQSYMNSLSSVMPITGHKLNGKNYLQWSQSVLMFISGKGKDDYLTSTDNPPSKSDPKYKQWKSENHMVMSCVKETYSDQENTSELFEIKGVLHNLQQEDKKIYNNLVEKERIFKFLLGLNKDLDEVRGRILVTKPLPSLREAFV</sequence>
<dbReference type="AlphaFoldDB" id="A0A7J0DSC2"/>
<evidence type="ECO:0000313" key="3">
    <source>
        <dbReference type="Proteomes" id="UP000585474"/>
    </source>
</evidence>
<feature type="domain" description="Retrotransposon Copia-like N-terminal" evidence="1">
    <location>
        <begin position="31"/>
        <end position="64"/>
    </location>
</feature>
<dbReference type="Proteomes" id="UP000585474">
    <property type="component" value="Unassembled WGS sequence"/>
</dbReference>
<comment type="caution">
    <text evidence="2">The sequence shown here is derived from an EMBL/GenBank/DDBJ whole genome shotgun (WGS) entry which is preliminary data.</text>
</comment>
<gene>
    <name evidence="2" type="ORF">Acr_00g0073840</name>
</gene>
<protein>
    <recommendedName>
        <fullName evidence="1">Retrotransposon Copia-like N-terminal domain-containing protein</fullName>
    </recommendedName>
</protein>
<proteinExistence type="predicted"/>
<organism evidence="2 3">
    <name type="scientific">Actinidia rufa</name>
    <dbReference type="NCBI Taxonomy" id="165716"/>
    <lineage>
        <taxon>Eukaryota</taxon>
        <taxon>Viridiplantae</taxon>
        <taxon>Streptophyta</taxon>
        <taxon>Embryophyta</taxon>
        <taxon>Tracheophyta</taxon>
        <taxon>Spermatophyta</taxon>
        <taxon>Magnoliopsida</taxon>
        <taxon>eudicotyledons</taxon>
        <taxon>Gunneridae</taxon>
        <taxon>Pentapetalae</taxon>
        <taxon>asterids</taxon>
        <taxon>Ericales</taxon>
        <taxon>Actinidiaceae</taxon>
        <taxon>Actinidia</taxon>
    </lineage>
</organism>
<keyword evidence="3" id="KW-1185">Reference proteome</keyword>
<name>A0A7J0DSC2_9ERIC</name>
<dbReference type="PANTHER" id="PTHR37610:SF47">
    <property type="entry name" value="RETROTRANSPOSON COPIA-LIKE N-TERMINAL DOMAIN-CONTAINING PROTEIN"/>
    <property type="match status" value="1"/>
</dbReference>